<dbReference type="PANTHER" id="PTHR24078">
    <property type="entry name" value="DNAJ HOMOLOG SUBFAMILY C MEMBER"/>
    <property type="match status" value="1"/>
</dbReference>
<dbReference type="SUPFAM" id="SSF49493">
    <property type="entry name" value="HSP40/DnaJ peptide-binding domain"/>
    <property type="match status" value="2"/>
</dbReference>
<protein>
    <recommendedName>
        <fullName evidence="2">Chaperone DnaJ C-terminal domain-containing protein</fullName>
    </recommendedName>
</protein>
<dbReference type="InterPro" id="IPR008971">
    <property type="entry name" value="HSP40/DnaJ_pept-bd"/>
</dbReference>
<dbReference type="FunFam" id="2.60.260.20:FF:000002">
    <property type="entry name" value="Dnaj homolog subfamily b member"/>
    <property type="match status" value="1"/>
</dbReference>
<dbReference type="GO" id="GO:0005829">
    <property type="term" value="C:cytosol"/>
    <property type="evidence" value="ECO:0007669"/>
    <property type="project" value="TreeGrafter"/>
</dbReference>
<dbReference type="InterPro" id="IPR051339">
    <property type="entry name" value="DnaJ_subfamily_B"/>
</dbReference>
<feature type="domain" description="Chaperone DnaJ C-terminal" evidence="2">
    <location>
        <begin position="24"/>
        <end position="179"/>
    </location>
</feature>
<dbReference type="GO" id="GO:0051087">
    <property type="term" value="F:protein-folding chaperone binding"/>
    <property type="evidence" value="ECO:0007669"/>
    <property type="project" value="TreeGrafter"/>
</dbReference>
<evidence type="ECO:0000259" key="2">
    <source>
        <dbReference type="Pfam" id="PF01556"/>
    </source>
</evidence>
<name>A0A6B2LHE5_9EUKA</name>
<dbReference type="CDD" id="cd10747">
    <property type="entry name" value="DnaJ_C"/>
    <property type="match status" value="1"/>
</dbReference>
<dbReference type="AlphaFoldDB" id="A0A6B2LHE5"/>
<evidence type="ECO:0000313" key="3">
    <source>
        <dbReference type="EMBL" id="NDV36394.1"/>
    </source>
</evidence>
<proteinExistence type="predicted"/>
<dbReference type="Gene3D" id="2.60.260.20">
    <property type="entry name" value="Urease metallochaperone UreE, N-terminal domain"/>
    <property type="match status" value="2"/>
</dbReference>
<keyword evidence="1" id="KW-0143">Chaperone</keyword>
<dbReference type="GO" id="GO:0051082">
    <property type="term" value="F:unfolded protein binding"/>
    <property type="evidence" value="ECO:0007669"/>
    <property type="project" value="InterPro"/>
</dbReference>
<dbReference type="InterPro" id="IPR002939">
    <property type="entry name" value="DnaJ_C"/>
</dbReference>
<organism evidence="3">
    <name type="scientific">Arcella intermedia</name>
    <dbReference type="NCBI Taxonomy" id="1963864"/>
    <lineage>
        <taxon>Eukaryota</taxon>
        <taxon>Amoebozoa</taxon>
        <taxon>Tubulinea</taxon>
        <taxon>Elardia</taxon>
        <taxon>Arcellinida</taxon>
        <taxon>Sphaerothecina</taxon>
        <taxon>Arcellidae</taxon>
        <taxon>Arcella</taxon>
    </lineage>
</organism>
<dbReference type="FunFam" id="2.60.260.20:FF:000013">
    <property type="entry name" value="DnaJ subfamily B member 11"/>
    <property type="match status" value="1"/>
</dbReference>
<dbReference type="EMBL" id="GIBP01007425">
    <property type="protein sequence ID" value="NDV36394.1"/>
    <property type="molecule type" value="Transcribed_RNA"/>
</dbReference>
<accession>A0A6B2LHE5</accession>
<dbReference type="PANTHER" id="PTHR24078:SF553">
    <property type="entry name" value="DNAJ HOMOLOG SUBFAMILY B MEMBER 5"/>
    <property type="match status" value="1"/>
</dbReference>
<dbReference type="Pfam" id="PF01556">
    <property type="entry name" value="DnaJ_C"/>
    <property type="match status" value="1"/>
</dbReference>
<sequence>MATMMNSTVFGTVVPHKNPTILRPLPCSLEELFCGKVKNYTHEKKIYDSSGKTFTVHKSTLQIYLKPGWKAGTKITFPKEGDVIPNIEPADLEIVIEEEPHPLFMRENNNLILRKNISLLQALVGFSFSVPYLDGSEFAVDVESLTFPLTPKVVQGKGYLSQRDGSAGNLVIFFNILWPKVLTEEQKSILKKGPLSECEYLGLL</sequence>
<dbReference type="GO" id="GO:0006457">
    <property type="term" value="P:protein folding"/>
    <property type="evidence" value="ECO:0007669"/>
    <property type="project" value="InterPro"/>
</dbReference>
<reference evidence="3" key="1">
    <citation type="journal article" date="2020" name="J. Eukaryot. Microbiol.">
        <title>De novo Sequencing, Assembly and Annotation of the Transcriptome for the Free-Living Testate Amoeba Arcella intermedia.</title>
        <authorList>
            <person name="Ribeiro G.M."/>
            <person name="Porfirio-Sousa A.L."/>
            <person name="Maurer-Alcala X.X."/>
            <person name="Katz L.A."/>
            <person name="Lahr D.J.G."/>
        </authorList>
    </citation>
    <scope>NUCLEOTIDE SEQUENCE</scope>
</reference>
<evidence type="ECO:0000256" key="1">
    <source>
        <dbReference type="ARBA" id="ARBA00023186"/>
    </source>
</evidence>